<dbReference type="AlphaFoldDB" id="A0A9X7W2L4"/>
<proteinExistence type="predicted"/>
<sequence>MYAKYGGVHFTQLAHARDINEFVRALPADKKDSLFEVMEELHNNGYIRIDNDHEFMDHTGEIHPDTHNA</sequence>
<evidence type="ECO:0000313" key="2">
    <source>
        <dbReference type="Proteomes" id="UP000663505"/>
    </source>
</evidence>
<dbReference type="Proteomes" id="UP000663505">
    <property type="component" value="Chromosome"/>
</dbReference>
<name>A0A9X7W2L4_9BACL</name>
<organism evidence="1 2">
    <name type="scientific">Alicyclobacillus mengziensis</name>
    <dbReference type="NCBI Taxonomy" id="2931921"/>
    <lineage>
        <taxon>Bacteria</taxon>
        <taxon>Bacillati</taxon>
        <taxon>Bacillota</taxon>
        <taxon>Bacilli</taxon>
        <taxon>Bacillales</taxon>
        <taxon>Alicyclobacillaceae</taxon>
        <taxon>Alicyclobacillus</taxon>
    </lineage>
</organism>
<gene>
    <name evidence="1" type="ORF">JZ786_00880</name>
</gene>
<reference evidence="1 2" key="1">
    <citation type="submission" date="2021-02" db="EMBL/GenBank/DDBJ databases">
        <title>Alicyclobacillus curvatus sp. nov. and Alicyclobacillus mengziensis sp. nov., two acidophilic bacteria isolated from acid mine drainage.</title>
        <authorList>
            <person name="Huang Y."/>
        </authorList>
    </citation>
    <scope>NUCLEOTIDE SEQUENCE [LARGE SCALE GENOMIC DNA]</scope>
    <source>
        <strain evidence="1 2">S30H14</strain>
    </source>
</reference>
<dbReference type="EMBL" id="CP071182">
    <property type="protein sequence ID" value="QSO49603.1"/>
    <property type="molecule type" value="Genomic_DNA"/>
</dbReference>
<dbReference type="KEGG" id="afx:JZ786_00880"/>
<evidence type="ECO:0000313" key="1">
    <source>
        <dbReference type="EMBL" id="QSO49603.1"/>
    </source>
</evidence>
<accession>A0A9X7W2L4</accession>
<keyword evidence="2" id="KW-1185">Reference proteome</keyword>
<protein>
    <submittedName>
        <fullName evidence="1">Uncharacterized protein</fullName>
    </submittedName>
</protein>